<accession>A0A076LNV5</accession>
<reference evidence="1 2" key="1">
    <citation type="journal article" date="2012" name="PLoS ONE">
        <title>Edwardsiella comparative phylogenomics reveal the new intra/inter-species taxonomic relationships, virulence evolution and niche adaptation mechanisms.</title>
        <authorList>
            <person name="Yang M."/>
            <person name="Lv Y."/>
            <person name="Xiao J."/>
            <person name="Wu H."/>
            <person name="Zheng H."/>
            <person name="Liu Q."/>
            <person name="Zhang Y."/>
            <person name="Wang Q."/>
        </authorList>
    </citation>
    <scope>NUCLEOTIDE SEQUENCE [LARGE SCALE GENOMIC DNA]</scope>
    <source>
        <strain evidence="2">080813</strain>
    </source>
</reference>
<dbReference type="AlphaFoldDB" id="A0A076LNV5"/>
<evidence type="ECO:0000313" key="2">
    <source>
        <dbReference type="Proteomes" id="UP000028681"/>
    </source>
</evidence>
<name>A0A076LNV5_9GAMM</name>
<proteinExistence type="predicted"/>
<dbReference type="KEGG" id="ete:ETEE_1861"/>
<sequence>MHMSLTAGVQAMSFYCSGLPGLFRRCVGLVKGISSRNVMAAIRQRAVNREFTHSE</sequence>
<dbReference type="Proteomes" id="UP000028681">
    <property type="component" value="Chromosome"/>
</dbReference>
<dbReference type="EMBL" id="CP006664">
    <property type="protein sequence ID" value="AIJ08308.1"/>
    <property type="molecule type" value="Genomic_DNA"/>
</dbReference>
<protein>
    <submittedName>
        <fullName evidence="1">Uncharacterized protein</fullName>
    </submittedName>
</protein>
<dbReference type="HOGENOM" id="CLU_3024912_0_0_6"/>
<organism evidence="1 2">
    <name type="scientific">Edwardsiella anguillarum ET080813</name>
    <dbReference type="NCBI Taxonomy" id="667120"/>
    <lineage>
        <taxon>Bacteria</taxon>
        <taxon>Pseudomonadati</taxon>
        <taxon>Pseudomonadota</taxon>
        <taxon>Gammaproteobacteria</taxon>
        <taxon>Enterobacterales</taxon>
        <taxon>Hafniaceae</taxon>
        <taxon>Edwardsiella</taxon>
    </lineage>
</organism>
<gene>
    <name evidence="1" type="ORF">ETEE_1861</name>
</gene>
<evidence type="ECO:0000313" key="1">
    <source>
        <dbReference type="EMBL" id="AIJ08308.1"/>
    </source>
</evidence>